<evidence type="ECO:0000313" key="1">
    <source>
        <dbReference type="EMBL" id="MPN32756.1"/>
    </source>
</evidence>
<name>A0A645H2P6_9ZZZZ</name>
<dbReference type="EMBL" id="VSSQ01084936">
    <property type="protein sequence ID" value="MPN32756.1"/>
    <property type="molecule type" value="Genomic_DNA"/>
</dbReference>
<sequence length="151" mass="16282">MGTSSVRLFTAFYKGLPYDLSGAEETYLFPEAAEILVKNGNMQPDQAEFLATHVLSTEAAPVETPVAPADEIATPTPEVAATEHIAPDMTITGATTFQNLLDWGMSQSTIESVIGNPMPDSQMIVKDYAVQLGQTFSGWKTALQAELDKLK</sequence>
<comment type="caution">
    <text evidence="1">The sequence shown here is derived from an EMBL/GenBank/DDBJ whole genome shotgun (WGS) entry which is preliminary data.</text>
</comment>
<reference evidence="1" key="1">
    <citation type="submission" date="2019-08" db="EMBL/GenBank/DDBJ databases">
        <authorList>
            <person name="Kucharzyk K."/>
            <person name="Murdoch R.W."/>
            <person name="Higgins S."/>
            <person name="Loffler F."/>
        </authorList>
    </citation>
    <scope>NUCLEOTIDE SEQUENCE</scope>
</reference>
<protein>
    <submittedName>
        <fullName evidence="1">Uncharacterized protein</fullName>
    </submittedName>
</protein>
<proteinExistence type="predicted"/>
<dbReference type="AlphaFoldDB" id="A0A645H2P6"/>
<gene>
    <name evidence="1" type="ORF">SDC9_180236</name>
</gene>
<accession>A0A645H2P6</accession>
<organism evidence="1">
    <name type="scientific">bioreactor metagenome</name>
    <dbReference type="NCBI Taxonomy" id="1076179"/>
    <lineage>
        <taxon>unclassified sequences</taxon>
        <taxon>metagenomes</taxon>
        <taxon>ecological metagenomes</taxon>
    </lineage>
</organism>